<keyword evidence="3" id="KW-1185">Reference proteome</keyword>
<dbReference type="InterPro" id="IPR020904">
    <property type="entry name" value="Sc_DH/Rdtase_CS"/>
</dbReference>
<accession>A0A0T5VS46</accession>
<gene>
    <name evidence="2" type="ORF">ASU31_07535</name>
</gene>
<dbReference type="PRINTS" id="PR00081">
    <property type="entry name" value="GDHRDH"/>
</dbReference>
<dbReference type="OrthoDB" id="822355at2"/>
<dbReference type="InterPro" id="IPR002347">
    <property type="entry name" value="SDR_fam"/>
</dbReference>
<evidence type="ECO:0000313" key="2">
    <source>
        <dbReference type="EMBL" id="KRT16658.1"/>
    </source>
</evidence>
<evidence type="ECO:0000313" key="3">
    <source>
        <dbReference type="Proteomes" id="UP000051950"/>
    </source>
</evidence>
<dbReference type="AlphaFoldDB" id="A0A0T5VS46"/>
<dbReference type="RefSeq" id="WP_057931759.1">
    <property type="nucleotide sequence ID" value="NZ_LMZQ01000004.1"/>
</dbReference>
<organism evidence="2 3">
    <name type="scientific">Pedobacter ginsenosidimutans</name>
    <dbReference type="NCBI Taxonomy" id="687842"/>
    <lineage>
        <taxon>Bacteria</taxon>
        <taxon>Pseudomonadati</taxon>
        <taxon>Bacteroidota</taxon>
        <taxon>Sphingobacteriia</taxon>
        <taxon>Sphingobacteriales</taxon>
        <taxon>Sphingobacteriaceae</taxon>
        <taxon>Pedobacter</taxon>
    </lineage>
</organism>
<reference evidence="2 3" key="1">
    <citation type="submission" date="2015-11" db="EMBL/GenBank/DDBJ databases">
        <title>Sequence of Pedobacter ginsenosidimutans.</title>
        <authorList>
            <person name="Carson E."/>
            <person name="Keyser V."/>
            <person name="Newman J."/>
            <person name="Miller J."/>
        </authorList>
    </citation>
    <scope>NUCLEOTIDE SEQUENCE [LARGE SCALE GENOMIC DNA]</scope>
    <source>
        <strain evidence="2 3">KACC 14530</strain>
    </source>
</reference>
<dbReference type="EMBL" id="LMZQ01000004">
    <property type="protein sequence ID" value="KRT16658.1"/>
    <property type="molecule type" value="Genomic_DNA"/>
</dbReference>
<dbReference type="Gene3D" id="3.40.50.720">
    <property type="entry name" value="NAD(P)-binding Rossmann-like Domain"/>
    <property type="match status" value="1"/>
</dbReference>
<name>A0A0T5VS46_9SPHI</name>
<evidence type="ECO:0000256" key="1">
    <source>
        <dbReference type="RuleBase" id="RU000363"/>
    </source>
</evidence>
<dbReference type="Proteomes" id="UP000051950">
    <property type="component" value="Unassembled WGS sequence"/>
</dbReference>
<dbReference type="PANTHER" id="PTHR44269">
    <property type="entry name" value="DEHYDROGENASE/REDUCTASE SDR FAMILY MEMBER 7-RELATED"/>
    <property type="match status" value="1"/>
</dbReference>
<comment type="similarity">
    <text evidence="1">Belongs to the short-chain dehydrogenases/reductases (SDR) family.</text>
</comment>
<dbReference type="PRINTS" id="PR00080">
    <property type="entry name" value="SDRFAMILY"/>
</dbReference>
<proteinExistence type="inferred from homology"/>
<protein>
    <submittedName>
        <fullName evidence="2">Short-chain dehydrogenase</fullName>
    </submittedName>
</protein>
<dbReference type="NCBIfam" id="NF004825">
    <property type="entry name" value="PRK06181.1"/>
    <property type="match status" value="1"/>
</dbReference>
<dbReference type="Pfam" id="PF00106">
    <property type="entry name" value="adh_short"/>
    <property type="match status" value="1"/>
</dbReference>
<dbReference type="STRING" id="687842.ASU31_07535"/>
<comment type="caution">
    <text evidence="2">The sequence shown here is derived from an EMBL/GenBank/DDBJ whole genome shotgun (WGS) entry which is preliminary data.</text>
</comment>
<dbReference type="InterPro" id="IPR036291">
    <property type="entry name" value="NAD(P)-bd_dom_sf"/>
</dbReference>
<dbReference type="SUPFAM" id="SSF51735">
    <property type="entry name" value="NAD(P)-binding Rossmann-fold domains"/>
    <property type="match status" value="1"/>
</dbReference>
<sequence>MSKIVWITGASSGIGEALVYEYFKAGNKLIISGRNRDELFRVKGNCQNSFNVHVLPFDLSETATLENKAADVIRIFGKIDLLINSGGISQRSLALETNLQTEQQIMDTNFWGTVVLSKAVLPLMIANGGGQIVVISSLVGKFGTKFRSTYAASKHALHGYFDSLRSEVYDKNIDITIICPGFIKTNVTYNALTGDGNPLNKMGDAHENAMTPAECAKQIVVAVSNKKEEAYVGGKETRAVLLKRFFPKIFSKKVRTAKVN</sequence>
<dbReference type="PROSITE" id="PS00061">
    <property type="entry name" value="ADH_SHORT"/>
    <property type="match status" value="1"/>
</dbReference>
<dbReference type="InterPro" id="IPR053011">
    <property type="entry name" value="SDR_family_member_7"/>
</dbReference>
<dbReference type="CDD" id="cd05332">
    <property type="entry name" value="11beta-HSD1_like_SDR_c"/>
    <property type="match status" value="1"/>
</dbReference>
<dbReference type="PANTHER" id="PTHR44269:SF1">
    <property type="entry name" value="DEHYDROGENASE_REDUCTASE SDR FAMILY MEMBER 7"/>
    <property type="match status" value="1"/>
</dbReference>